<reference evidence="2 3" key="1">
    <citation type="journal article" date="2011" name="Appl. Environ. Microbiol.">
        <title>Contribution of a Sodium Ion Gradient to Energy Conservation during Fermentation in the Cyanobacterium Arthrospira (Spirulina) maxima CS-328.</title>
        <authorList>
            <person name="Carrieri D."/>
            <person name="Ananyev G."/>
            <person name="Lenz O."/>
            <person name="Bryant D.A."/>
            <person name="Dismukes G.C."/>
        </authorList>
    </citation>
    <scope>NUCLEOTIDE SEQUENCE [LARGE SCALE GENOMIC DNA]</scope>
    <source>
        <strain evidence="2 3">CS-328</strain>
    </source>
</reference>
<dbReference type="EMBL" id="ABYK01000030">
    <property type="protein sequence ID" value="EDZ93583.1"/>
    <property type="molecule type" value="Genomic_DNA"/>
</dbReference>
<sequence>MSTLDTCKNCGKSVSSELTSCIHCEAVRCRICKQLDKCYSTSGMDDGALSISICSRCLQDIKSAKPKSTNFLSEWRCELCGYTNKESTSWRFKKYQPRCPYRPQRDLGYNNREYGFLTQKNVQRYYHSWNENSNNPNAHIKMFLGDYFSLYDSWLYDGLPNSLSCSNCGHAQKVDKLFYPAKLKDFECAYCRQYGSLESMSVLVRPCIKYESSYNYTTRRGDTLTCHICDEVRLIHNSCLKYCEKPTSNSVRIESNNYEIWSVEQVLSRADEIEKLVQNRIKKSQFVDRIPEFVKWLLLGLIIAAIYSWGWIGLLVSVIAISAFSFWFFH</sequence>
<accession>B5W4I3</accession>
<dbReference type="Proteomes" id="UP000004061">
    <property type="component" value="Unassembled WGS sequence"/>
</dbReference>
<keyword evidence="1" id="KW-0812">Transmembrane</keyword>
<keyword evidence="1" id="KW-1133">Transmembrane helix</keyword>
<keyword evidence="1" id="KW-0472">Membrane</keyword>
<evidence type="ECO:0000313" key="3">
    <source>
        <dbReference type="Proteomes" id="UP000004061"/>
    </source>
</evidence>
<evidence type="ECO:0000313" key="2">
    <source>
        <dbReference type="EMBL" id="EDZ93583.1"/>
    </source>
</evidence>
<dbReference type="RefSeq" id="WP_006669888.1">
    <property type="nucleotide sequence ID" value="NZ_ABYK01000030.1"/>
</dbReference>
<dbReference type="AlphaFoldDB" id="B5W4I3"/>
<protein>
    <submittedName>
        <fullName evidence="2">Uncharacterized protein</fullName>
    </submittedName>
</protein>
<comment type="caution">
    <text evidence="2">The sequence shown here is derived from an EMBL/GenBank/DDBJ whole genome shotgun (WGS) entry which is preliminary data.</text>
</comment>
<gene>
    <name evidence="2" type="ORF">AmaxDRAFT_3681</name>
</gene>
<organism evidence="2 3">
    <name type="scientific">Limnospira maxima CS-328</name>
    <dbReference type="NCBI Taxonomy" id="513049"/>
    <lineage>
        <taxon>Bacteria</taxon>
        <taxon>Bacillati</taxon>
        <taxon>Cyanobacteriota</taxon>
        <taxon>Cyanophyceae</taxon>
        <taxon>Oscillatoriophycideae</taxon>
        <taxon>Oscillatoriales</taxon>
        <taxon>Sirenicapillariaceae</taxon>
        <taxon>Limnospira</taxon>
    </lineage>
</organism>
<proteinExistence type="predicted"/>
<keyword evidence="3" id="KW-1185">Reference proteome</keyword>
<evidence type="ECO:0000256" key="1">
    <source>
        <dbReference type="SAM" id="Phobius"/>
    </source>
</evidence>
<feature type="transmembrane region" description="Helical" evidence="1">
    <location>
        <begin position="296"/>
        <end position="329"/>
    </location>
</feature>
<name>B5W4I3_LIMMA</name>